<dbReference type="PANTHER" id="PTHR30294">
    <property type="entry name" value="MEMBRANE COMPONENT OF ABC TRANSPORTER YHHJ-RELATED"/>
    <property type="match status" value="1"/>
</dbReference>
<feature type="transmembrane region" description="Helical" evidence="6">
    <location>
        <begin position="56"/>
        <end position="74"/>
    </location>
</feature>
<feature type="transmembrane region" description="Helical" evidence="6">
    <location>
        <begin position="165"/>
        <end position="182"/>
    </location>
</feature>
<dbReference type="Pfam" id="PF12679">
    <property type="entry name" value="ABC2_membrane_2"/>
    <property type="match status" value="1"/>
</dbReference>
<evidence type="ECO:0000313" key="7">
    <source>
        <dbReference type="EMBL" id="PRP66420.1"/>
    </source>
</evidence>
<evidence type="ECO:0000256" key="2">
    <source>
        <dbReference type="ARBA" id="ARBA00022475"/>
    </source>
</evidence>
<dbReference type="RefSeq" id="WP_105982258.1">
    <property type="nucleotide sequence ID" value="NZ_MQUC01000003.1"/>
</dbReference>
<keyword evidence="3 6" id="KW-0812">Transmembrane</keyword>
<keyword evidence="2" id="KW-1003">Cell membrane</keyword>
<evidence type="ECO:0000256" key="5">
    <source>
        <dbReference type="ARBA" id="ARBA00023136"/>
    </source>
</evidence>
<protein>
    <submittedName>
        <fullName evidence="7">Gliding motility-associated ABC transporter permease subunit GldF</fullName>
    </submittedName>
</protein>
<comment type="subcellular location">
    <subcellularLocation>
        <location evidence="1">Cell membrane</location>
        <topology evidence="1">Multi-pass membrane protein</topology>
    </subcellularLocation>
</comment>
<name>A0A2S9WSG8_9FLAO</name>
<keyword evidence="4 6" id="KW-1133">Transmembrane helix</keyword>
<evidence type="ECO:0000256" key="4">
    <source>
        <dbReference type="ARBA" id="ARBA00022989"/>
    </source>
</evidence>
<dbReference type="Proteomes" id="UP000239532">
    <property type="component" value="Unassembled WGS sequence"/>
</dbReference>
<evidence type="ECO:0000256" key="3">
    <source>
        <dbReference type="ARBA" id="ARBA00022692"/>
    </source>
</evidence>
<feature type="transmembrane region" description="Helical" evidence="6">
    <location>
        <begin position="139"/>
        <end position="158"/>
    </location>
</feature>
<evidence type="ECO:0000256" key="6">
    <source>
        <dbReference type="SAM" id="Phobius"/>
    </source>
</evidence>
<comment type="caution">
    <text evidence="7">The sequence shown here is derived from an EMBL/GenBank/DDBJ whole genome shotgun (WGS) entry which is preliminary data.</text>
</comment>
<sequence>MKAIYLKEIRGFFSSLSGYLVLCIFLLVSGLFVFVFDGEFNVLNYGFADLTPFFLLIPWLFMFLIPAICMRSFTVERDLGTLEILLTRPISIRSLIGGKFAAAFTITTLALVPTIIYVITVGTLGQTSYNIDLGSTFGSYLGALLMSLGYVSISIWCSTVTKNQIIAFLIAALVCFVMYFGFEGAAGYLVTDDLIASFGMKYHYESMARGVIDTRDVVYFVSVAVFFFALSEISLKKSLNRNS</sequence>
<evidence type="ECO:0000313" key="8">
    <source>
        <dbReference type="Proteomes" id="UP000239532"/>
    </source>
</evidence>
<dbReference type="AlphaFoldDB" id="A0A2S9WSG8"/>
<dbReference type="GO" id="GO:0005886">
    <property type="term" value="C:plasma membrane"/>
    <property type="evidence" value="ECO:0007669"/>
    <property type="project" value="UniProtKB-SubCell"/>
</dbReference>
<feature type="transmembrane region" description="Helical" evidence="6">
    <location>
        <begin position="217"/>
        <end position="235"/>
    </location>
</feature>
<dbReference type="InterPro" id="IPR019860">
    <property type="entry name" value="Motility-assoc_ABC_perm_GldF"/>
</dbReference>
<keyword evidence="8" id="KW-1185">Reference proteome</keyword>
<dbReference type="EMBL" id="MQUC01000003">
    <property type="protein sequence ID" value="PRP66420.1"/>
    <property type="molecule type" value="Genomic_DNA"/>
</dbReference>
<keyword evidence="5 6" id="KW-0472">Membrane</keyword>
<proteinExistence type="predicted"/>
<dbReference type="GO" id="GO:0140359">
    <property type="term" value="F:ABC-type transporter activity"/>
    <property type="evidence" value="ECO:0007669"/>
    <property type="project" value="InterPro"/>
</dbReference>
<organism evidence="7 8">
    <name type="scientific">Nonlabens agnitus</name>
    <dbReference type="NCBI Taxonomy" id="870484"/>
    <lineage>
        <taxon>Bacteria</taxon>
        <taxon>Pseudomonadati</taxon>
        <taxon>Bacteroidota</taxon>
        <taxon>Flavobacteriia</taxon>
        <taxon>Flavobacteriales</taxon>
        <taxon>Flavobacteriaceae</taxon>
        <taxon>Nonlabens</taxon>
    </lineage>
</organism>
<reference evidence="7 8" key="1">
    <citation type="submission" date="2016-11" db="EMBL/GenBank/DDBJ databases">
        <title>Trade-off between light-utilization and light-protection in marine flavobacteria.</title>
        <authorList>
            <person name="Kumagai Y."/>
        </authorList>
    </citation>
    <scope>NUCLEOTIDE SEQUENCE [LARGE SCALE GENOMIC DNA]</scope>
    <source>
        <strain evidence="7 8">JCM 17109</strain>
    </source>
</reference>
<dbReference type="OrthoDB" id="9794512at2"/>
<feature type="transmembrane region" description="Helical" evidence="6">
    <location>
        <begin position="95"/>
        <end position="119"/>
    </location>
</feature>
<accession>A0A2S9WSG8</accession>
<dbReference type="NCBIfam" id="TIGR03518">
    <property type="entry name" value="ABC_perm_GldF"/>
    <property type="match status" value="1"/>
</dbReference>
<gene>
    <name evidence="7" type="ORF">BST86_04600</name>
</gene>
<feature type="transmembrane region" description="Helical" evidence="6">
    <location>
        <begin position="12"/>
        <end position="36"/>
    </location>
</feature>
<dbReference type="PANTHER" id="PTHR30294:SF29">
    <property type="entry name" value="MULTIDRUG ABC TRANSPORTER PERMEASE YBHS-RELATED"/>
    <property type="match status" value="1"/>
</dbReference>
<evidence type="ECO:0000256" key="1">
    <source>
        <dbReference type="ARBA" id="ARBA00004651"/>
    </source>
</evidence>
<dbReference type="InterPro" id="IPR051449">
    <property type="entry name" value="ABC-2_transporter_component"/>
</dbReference>